<dbReference type="Pfam" id="PF08240">
    <property type="entry name" value="ADH_N"/>
    <property type="match status" value="1"/>
</dbReference>
<reference evidence="5 6" key="1">
    <citation type="submission" date="2020-08" db="EMBL/GenBank/DDBJ databases">
        <title>Genomic Encyclopedia of Type Strains, Phase IV (KMG-IV): sequencing the most valuable type-strain genomes for metagenomic binning, comparative biology and taxonomic classification.</title>
        <authorList>
            <person name="Goeker M."/>
        </authorList>
    </citation>
    <scope>NUCLEOTIDE SEQUENCE [LARGE SCALE GENOMIC DNA]</scope>
    <source>
        <strain evidence="5 6">DSM 29853</strain>
    </source>
</reference>
<proteinExistence type="predicted"/>
<accession>A0A7W6J166</accession>
<dbReference type="PANTHER" id="PTHR42813">
    <property type="entry name" value="ZINC-TYPE ALCOHOL DEHYDROGENASE-LIKE"/>
    <property type="match status" value="1"/>
</dbReference>
<dbReference type="Gene3D" id="3.90.180.10">
    <property type="entry name" value="Medium-chain alcohol dehydrogenases, catalytic domain"/>
    <property type="match status" value="1"/>
</dbReference>
<dbReference type="InterPro" id="IPR020843">
    <property type="entry name" value="ER"/>
</dbReference>
<dbReference type="InterPro" id="IPR036291">
    <property type="entry name" value="NAD(P)-bd_dom_sf"/>
</dbReference>
<dbReference type="GO" id="GO:0046872">
    <property type="term" value="F:metal ion binding"/>
    <property type="evidence" value="ECO:0007669"/>
    <property type="project" value="UniProtKB-KW"/>
</dbReference>
<dbReference type="InterPro" id="IPR013149">
    <property type="entry name" value="ADH-like_C"/>
</dbReference>
<dbReference type="Pfam" id="PF00107">
    <property type="entry name" value="ADH_zinc_N"/>
    <property type="match status" value="1"/>
</dbReference>
<dbReference type="InterPro" id="IPR011032">
    <property type="entry name" value="GroES-like_sf"/>
</dbReference>
<evidence type="ECO:0000313" key="6">
    <source>
        <dbReference type="Proteomes" id="UP000528286"/>
    </source>
</evidence>
<dbReference type="Gene3D" id="3.40.50.720">
    <property type="entry name" value="NAD(P)-binding Rossmann-like Domain"/>
    <property type="match status" value="1"/>
</dbReference>
<dbReference type="GO" id="GO:0016491">
    <property type="term" value="F:oxidoreductase activity"/>
    <property type="evidence" value="ECO:0007669"/>
    <property type="project" value="InterPro"/>
</dbReference>
<dbReference type="SMART" id="SM00829">
    <property type="entry name" value="PKS_ER"/>
    <property type="match status" value="1"/>
</dbReference>
<evidence type="ECO:0000256" key="1">
    <source>
        <dbReference type="ARBA" id="ARBA00001947"/>
    </source>
</evidence>
<dbReference type="Proteomes" id="UP000528286">
    <property type="component" value="Unassembled WGS sequence"/>
</dbReference>
<dbReference type="EMBL" id="JACIEZ010000001">
    <property type="protein sequence ID" value="MBB4062880.1"/>
    <property type="molecule type" value="Genomic_DNA"/>
</dbReference>
<keyword evidence="2" id="KW-0479">Metal-binding</keyword>
<dbReference type="PANTHER" id="PTHR42813:SF2">
    <property type="entry name" value="DEHYDROGENASE, ZINC-CONTAINING, PUTATIVE (AFU_ORTHOLOGUE AFUA_2G02810)-RELATED"/>
    <property type="match status" value="1"/>
</dbReference>
<organism evidence="5 6">
    <name type="scientific">Gellertiella hungarica</name>
    <dbReference type="NCBI Taxonomy" id="1572859"/>
    <lineage>
        <taxon>Bacteria</taxon>
        <taxon>Pseudomonadati</taxon>
        <taxon>Pseudomonadota</taxon>
        <taxon>Alphaproteobacteria</taxon>
        <taxon>Hyphomicrobiales</taxon>
        <taxon>Rhizobiaceae</taxon>
        <taxon>Gellertiella</taxon>
    </lineage>
</organism>
<dbReference type="RefSeq" id="WP_183364083.1">
    <property type="nucleotide sequence ID" value="NZ_JACIEZ010000001.1"/>
</dbReference>
<name>A0A7W6J166_9HYPH</name>
<keyword evidence="6" id="KW-1185">Reference proteome</keyword>
<protein>
    <submittedName>
        <fullName evidence="5">Threonine dehydrogenase-like Zn-dependent dehydrogenase</fullName>
    </submittedName>
</protein>
<dbReference type="CDD" id="cd08283">
    <property type="entry name" value="FDH_like_1"/>
    <property type="match status" value="1"/>
</dbReference>
<evidence type="ECO:0000259" key="4">
    <source>
        <dbReference type="SMART" id="SM00829"/>
    </source>
</evidence>
<dbReference type="InterPro" id="IPR013154">
    <property type="entry name" value="ADH-like_N"/>
</dbReference>
<evidence type="ECO:0000256" key="2">
    <source>
        <dbReference type="ARBA" id="ARBA00022723"/>
    </source>
</evidence>
<dbReference type="SUPFAM" id="SSF51735">
    <property type="entry name" value="NAD(P)-binding Rossmann-fold domains"/>
    <property type="match status" value="1"/>
</dbReference>
<sequence>MKALTWHGKSDIRCESVPDPEIQDGRDAIIKVTACAICGSDLHIFDGMIPDMHSGDIVGHETMGEVVEVGRDNKALKVGDRVVVPFTISCGECYFCKRGFYSGCERSNPDREKAAKLWGNSPAGLFGYSHLLGGYSGGQAEYLRVPYADVGPIKVPDGLSDEQVLFLSDIFPTGYMAADFCNIQPGDTIAIWGCGPVGQMAIRSAFLLGAERVIAIDTVPERLALAREGGAETLDFRADNIYDRIMEMTRGRGADACIDAVGTEADAMSGVDAMIDRVKVATFLGTDRPHVLRQAIHCCRNFGTVSIVGVYGGLLDKIPFGSAINRGLTFRMAQTPVQAYLPKLLERIEKGEIDPSFVITHRATLEEGPELYKTFRDKKDGCIKVVLKP</sequence>
<comment type="caution">
    <text evidence="5">The sequence shown here is derived from an EMBL/GenBank/DDBJ whole genome shotgun (WGS) entry which is preliminary data.</text>
</comment>
<comment type="cofactor">
    <cofactor evidence="1">
        <name>Zn(2+)</name>
        <dbReference type="ChEBI" id="CHEBI:29105"/>
    </cofactor>
</comment>
<dbReference type="SUPFAM" id="SSF50129">
    <property type="entry name" value="GroES-like"/>
    <property type="match status" value="1"/>
</dbReference>
<keyword evidence="3" id="KW-0862">Zinc</keyword>
<evidence type="ECO:0000313" key="5">
    <source>
        <dbReference type="EMBL" id="MBB4062880.1"/>
    </source>
</evidence>
<gene>
    <name evidence="5" type="ORF">GGR23_000041</name>
</gene>
<feature type="domain" description="Enoyl reductase (ER)" evidence="4">
    <location>
        <begin position="8"/>
        <end position="387"/>
    </location>
</feature>
<dbReference type="AlphaFoldDB" id="A0A7W6J166"/>
<evidence type="ECO:0000256" key="3">
    <source>
        <dbReference type="ARBA" id="ARBA00022833"/>
    </source>
</evidence>